<dbReference type="PANTHER" id="PTHR30093:SF47">
    <property type="entry name" value="TYPE IV PILUS NON-CORE MINOR PILIN PILE"/>
    <property type="match status" value="1"/>
</dbReference>
<dbReference type="InterPro" id="IPR045584">
    <property type="entry name" value="Pilin-like"/>
</dbReference>
<dbReference type="STRING" id="1891224.BBP83_11610"/>
<comment type="caution">
    <text evidence="3">The sequence shown here is derived from an EMBL/GenBank/DDBJ whole genome shotgun (WGS) entry which is preliminary data.</text>
</comment>
<dbReference type="RefSeq" id="WP_068889129.1">
    <property type="nucleotide sequence ID" value="NZ_CBCRUU010000007.1"/>
</dbReference>
<dbReference type="Proteomes" id="UP000186553">
    <property type="component" value="Unassembled WGS sequence"/>
</dbReference>
<dbReference type="EMBL" id="MBDL01000012">
    <property type="protein sequence ID" value="ODA12120.1"/>
    <property type="molecule type" value="Genomic_DNA"/>
</dbReference>
<dbReference type="Gene3D" id="3.30.700.10">
    <property type="entry name" value="Glycoprotein, Type 4 Pilin"/>
    <property type="match status" value="1"/>
</dbReference>
<dbReference type="GO" id="GO:0043683">
    <property type="term" value="P:type IV pilus assembly"/>
    <property type="evidence" value="ECO:0007669"/>
    <property type="project" value="InterPro"/>
</dbReference>
<sequence>MKKIIKSSGFTLIELMVVVAIVAIFVAIAIPSYQEYARRAVASQAQQEIQRLATLLDRHKARNFSYRRFMTTSATLPVGAIGSAIKYTLTIRDGNDPDLDLTDDDATGRNWAIQAVSSDDKNFTMLLTSTGMRCKNKTTANVDFESCGSTANGSEEW</sequence>
<dbReference type="InterPro" id="IPR012902">
    <property type="entry name" value="N_methyl_site"/>
</dbReference>
<dbReference type="GO" id="GO:0015628">
    <property type="term" value="P:protein secretion by the type II secretion system"/>
    <property type="evidence" value="ECO:0007669"/>
    <property type="project" value="InterPro"/>
</dbReference>
<evidence type="ECO:0000256" key="1">
    <source>
        <dbReference type="ARBA" id="ARBA00022481"/>
    </source>
</evidence>
<organism evidence="3 4">
    <name type="scientific">Acinetobacter celticus</name>
    <dbReference type="NCBI Taxonomy" id="1891224"/>
    <lineage>
        <taxon>Bacteria</taxon>
        <taxon>Pseudomonadati</taxon>
        <taxon>Pseudomonadota</taxon>
        <taxon>Gammaproteobacteria</taxon>
        <taxon>Moraxellales</taxon>
        <taxon>Moraxellaceae</taxon>
        <taxon>Acinetobacter</taxon>
    </lineage>
</organism>
<dbReference type="PANTHER" id="PTHR30093">
    <property type="entry name" value="GENERAL SECRETION PATHWAY PROTEIN G"/>
    <property type="match status" value="1"/>
</dbReference>
<accession>A0A1C3CTQ9</accession>
<dbReference type="PROSITE" id="PS00409">
    <property type="entry name" value="PROKAR_NTER_METHYL"/>
    <property type="match status" value="1"/>
</dbReference>
<dbReference type="Pfam" id="PF07963">
    <property type="entry name" value="N_methyl"/>
    <property type="match status" value="1"/>
</dbReference>
<keyword evidence="2" id="KW-0472">Membrane</keyword>
<dbReference type="InterPro" id="IPR000983">
    <property type="entry name" value="Bac_GSPG_pilin"/>
</dbReference>
<reference evidence="3 4" key="1">
    <citation type="submission" date="2016-07" db="EMBL/GenBank/DDBJ databases">
        <title>Acinetobacter sp. ANC 4603.</title>
        <authorList>
            <person name="Radolfova-Krizova L."/>
            <person name="Nemec A."/>
        </authorList>
    </citation>
    <scope>NUCLEOTIDE SEQUENCE [LARGE SCALE GENOMIC DNA]</scope>
    <source>
        <strain evidence="3 4">ANC 4603</strain>
    </source>
</reference>
<dbReference type="InterPro" id="IPR031982">
    <property type="entry name" value="PilE-like"/>
</dbReference>
<dbReference type="OrthoDB" id="6713246at2"/>
<keyword evidence="1" id="KW-0488">Methylation</keyword>
<keyword evidence="4" id="KW-1185">Reference proteome</keyword>
<dbReference type="AlphaFoldDB" id="A0A1C3CTQ9"/>
<evidence type="ECO:0000313" key="3">
    <source>
        <dbReference type="EMBL" id="ODA12120.1"/>
    </source>
</evidence>
<proteinExistence type="predicted"/>
<evidence type="ECO:0000313" key="4">
    <source>
        <dbReference type="Proteomes" id="UP000186553"/>
    </source>
</evidence>
<name>A0A1C3CTQ9_9GAMM</name>
<gene>
    <name evidence="3" type="ORF">BBP83_11610</name>
</gene>
<dbReference type="PRINTS" id="PR00813">
    <property type="entry name" value="BCTERIALGSPG"/>
</dbReference>
<protein>
    <submittedName>
        <fullName evidence="3">Pilin</fullName>
    </submittedName>
</protein>
<feature type="transmembrane region" description="Helical" evidence="2">
    <location>
        <begin position="12"/>
        <end position="33"/>
    </location>
</feature>
<evidence type="ECO:0000256" key="2">
    <source>
        <dbReference type="SAM" id="Phobius"/>
    </source>
</evidence>
<dbReference type="SUPFAM" id="SSF54523">
    <property type="entry name" value="Pili subunits"/>
    <property type="match status" value="1"/>
</dbReference>
<keyword evidence="2" id="KW-1133">Transmembrane helix</keyword>
<keyword evidence="2" id="KW-0812">Transmembrane</keyword>
<dbReference type="Pfam" id="PF16732">
    <property type="entry name" value="ComP_DUS"/>
    <property type="match status" value="1"/>
</dbReference>
<dbReference type="GO" id="GO:0015627">
    <property type="term" value="C:type II protein secretion system complex"/>
    <property type="evidence" value="ECO:0007669"/>
    <property type="project" value="InterPro"/>
</dbReference>
<dbReference type="NCBIfam" id="TIGR02532">
    <property type="entry name" value="IV_pilin_GFxxxE"/>
    <property type="match status" value="1"/>
</dbReference>